<feature type="region of interest" description="Disordered" evidence="8">
    <location>
        <begin position="730"/>
        <end position="864"/>
    </location>
</feature>
<keyword evidence="11" id="KW-1185">Reference proteome</keyword>
<evidence type="ECO:0000256" key="7">
    <source>
        <dbReference type="ARBA" id="ARBA00022917"/>
    </source>
</evidence>
<comment type="similarity">
    <text evidence="2">Belongs to the eukaryotic initiation factor 4G family.</text>
</comment>
<reference evidence="10 11" key="1">
    <citation type="submission" date="2016-06" db="EMBL/GenBank/DDBJ databases">
        <title>Evolution of pathogenesis and genome organization in the Tremellales.</title>
        <authorList>
            <person name="Cuomo C."/>
            <person name="Litvintseva A."/>
            <person name="Heitman J."/>
            <person name="Chen Y."/>
            <person name="Sun S."/>
            <person name="Springer D."/>
            <person name="Dromer F."/>
            <person name="Young S."/>
            <person name="Zeng Q."/>
            <person name="Chapman S."/>
            <person name="Gujja S."/>
            <person name="Saif S."/>
            <person name="Birren B."/>
        </authorList>
    </citation>
    <scope>NUCLEOTIDE SEQUENCE [LARGE SCALE GENOMIC DNA]</scope>
    <source>
        <strain evidence="10 11">CBS 7118</strain>
    </source>
</reference>
<dbReference type="InterPro" id="IPR016024">
    <property type="entry name" value="ARM-type_fold"/>
</dbReference>
<dbReference type="EMBL" id="AWGH01000015">
    <property type="protein sequence ID" value="ODN94166.1"/>
    <property type="molecule type" value="Genomic_DNA"/>
</dbReference>
<dbReference type="Proteomes" id="UP000094819">
    <property type="component" value="Unassembled WGS sequence"/>
</dbReference>
<evidence type="ECO:0000256" key="3">
    <source>
        <dbReference type="ARBA" id="ARBA00022490"/>
    </source>
</evidence>
<feature type="compositionally biased region" description="Low complexity" evidence="8">
    <location>
        <begin position="309"/>
        <end position="330"/>
    </location>
</feature>
<feature type="compositionally biased region" description="Polar residues" evidence="8">
    <location>
        <begin position="1238"/>
        <end position="1274"/>
    </location>
</feature>
<dbReference type="Pfam" id="PF12152">
    <property type="entry name" value="eIF_4G1"/>
    <property type="match status" value="1"/>
</dbReference>
<dbReference type="SUPFAM" id="SSF48371">
    <property type="entry name" value="ARM repeat"/>
    <property type="match status" value="1"/>
</dbReference>
<protein>
    <recommendedName>
        <fullName evidence="9">MIF4G domain-containing protein</fullName>
    </recommendedName>
</protein>
<keyword evidence="3" id="KW-0963">Cytoplasm</keyword>
<feature type="compositionally biased region" description="Polar residues" evidence="8">
    <location>
        <begin position="1"/>
        <end position="18"/>
    </location>
</feature>
<evidence type="ECO:0000313" key="11">
    <source>
        <dbReference type="Proteomes" id="UP000094819"/>
    </source>
</evidence>
<feature type="compositionally biased region" description="Basic and acidic residues" evidence="8">
    <location>
        <begin position="480"/>
        <end position="553"/>
    </location>
</feature>
<dbReference type="RefSeq" id="XP_019030697.1">
    <property type="nucleotide sequence ID" value="XM_019177116.1"/>
</dbReference>
<evidence type="ECO:0000256" key="8">
    <source>
        <dbReference type="SAM" id="MobiDB-lite"/>
    </source>
</evidence>
<keyword evidence="5" id="KW-0597">Phosphoprotein</keyword>
<dbReference type="PANTHER" id="PTHR23253:SF9">
    <property type="entry name" value="EUKARYOTIC TRANSLATION INITIATION FACTOR 4 GAMMA 2"/>
    <property type="match status" value="1"/>
</dbReference>
<dbReference type="GO" id="GO:0003743">
    <property type="term" value="F:translation initiation factor activity"/>
    <property type="evidence" value="ECO:0007669"/>
    <property type="project" value="UniProtKB-KW"/>
</dbReference>
<feature type="region of interest" description="Disordered" evidence="8">
    <location>
        <begin position="1164"/>
        <end position="1334"/>
    </location>
</feature>
<organism evidence="10 11">
    <name type="scientific">Cryptococcus wingfieldii CBS 7118</name>
    <dbReference type="NCBI Taxonomy" id="1295528"/>
    <lineage>
        <taxon>Eukaryota</taxon>
        <taxon>Fungi</taxon>
        <taxon>Dikarya</taxon>
        <taxon>Basidiomycota</taxon>
        <taxon>Agaricomycotina</taxon>
        <taxon>Tremellomycetes</taxon>
        <taxon>Tremellales</taxon>
        <taxon>Cryptococcaceae</taxon>
        <taxon>Cryptococcus</taxon>
    </lineage>
</organism>
<dbReference type="InterPro" id="IPR003890">
    <property type="entry name" value="MIF4G-like_typ-3"/>
</dbReference>
<dbReference type="GO" id="GO:0003729">
    <property type="term" value="F:mRNA binding"/>
    <property type="evidence" value="ECO:0007669"/>
    <property type="project" value="TreeGrafter"/>
</dbReference>
<feature type="compositionally biased region" description="Pro residues" evidence="8">
    <location>
        <begin position="165"/>
        <end position="175"/>
    </location>
</feature>
<dbReference type="Gene3D" id="1.25.40.180">
    <property type="match status" value="2"/>
</dbReference>
<dbReference type="InterPro" id="IPR022745">
    <property type="entry name" value="eIF4G1_eIF4E-bd"/>
</dbReference>
<keyword evidence="7" id="KW-0648">Protein biosynthesis</keyword>
<dbReference type="Gene3D" id="1.20.970.30">
    <property type="entry name" value="eIF4G, eIF4E-binding domain"/>
    <property type="match status" value="1"/>
</dbReference>
<feature type="region of interest" description="Disordered" evidence="8">
    <location>
        <begin position="583"/>
        <end position="605"/>
    </location>
</feature>
<dbReference type="GO" id="GO:0010494">
    <property type="term" value="C:cytoplasmic stress granule"/>
    <property type="evidence" value="ECO:0007669"/>
    <property type="project" value="UniProtKB-ARBA"/>
</dbReference>
<dbReference type="OrthoDB" id="514777at2759"/>
<dbReference type="PANTHER" id="PTHR23253">
    <property type="entry name" value="EUKARYOTIC TRANSLATION INITIATION FACTOR 4 GAMMA"/>
    <property type="match status" value="1"/>
</dbReference>
<name>A0A1E3J216_9TREE</name>
<dbReference type="GeneID" id="30194230"/>
<accession>A0A1E3J216</accession>
<dbReference type="Pfam" id="PF02854">
    <property type="entry name" value="MIF4G"/>
    <property type="match status" value="1"/>
</dbReference>
<evidence type="ECO:0000256" key="6">
    <source>
        <dbReference type="ARBA" id="ARBA00022884"/>
    </source>
</evidence>
<evidence type="ECO:0000256" key="1">
    <source>
        <dbReference type="ARBA" id="ARBA00004496"/>
    </source>
</evidence>
<feature type="compositionally biased region" description="Polar residues" evidence="8">
    <location>
        <begin position="834"/>
        <end position="848"/>
    </location>
</feature>
<evidence type="ECO:0000256" key="5">
    <source>
        <dbReference type="ARBA" id="ARBA00022553"/>
    </source>
</evidence>
<feature type="compositionally biased region" description="Gly residues" evidence="8">
    <location>
        <begin position="765"/>
        <end position="774"/>
    </location>
</feature>
<feature type="compositionally biased region" description="Polar residues" evidence="8">
    <location>
        <begin position="778"/>
        <end position="787"/>
    </location>
</feature>
<feature type="compositionally biased region" description="Pro residues" evidence="8">
    <location>
        <begin position="352"/>
        <end position="361"/>
    </location>
</feature>
<dbReference type="InterPro" id="IPR036211">
    <property type="entry name" value="eIF4G_eIF4E-bd_sf"/>
</dbReference>
<feature type="domain" description="MIF4G" evidence="9">
    <location>
        <begin position="889"/>
        <end position="1146"/>
    </location>
</feature>
<feature type="compositionally biased region" description="Low complexity" evidence="8">
    <location>
        <begin position="751"/>
        <end position="764"/>
    </location>
</feature>
<dbReference type="FunFam" id="1.25.40.180:FF:000020">
    <property type="entry name" value="Eukaryotic translation initiation factor subunit"/>
    <property type="match status" value="1"/>
</dbReference>
<comment type="caution">
    <text evidence="10">The sequence shown here is derived from an EMBL/GenBank/DDBJ whole genome shotgun (WGS) entry which is preliminary data.</text>
</comment>
<evidence type="ECO:0000313" key="10">
    <source>
        <dbReference type="EMBL" id="ODN94166.1"/>
    </source>
</evidence>
<evidence type="ECO:0000256" key="2">
    <source>
        <dbReference type="ARBA" id="ARBA00005775"/>
    </source>
</evidence>
<feature type="compositionally biased region" description="Polar residues" evidence="8">
    <location>
        <begin position="455"/>
        <end position="465"/>
    </location>
</feature>
<dbReference type="CDD" id="cd22265">
    <property type="entry name" value="UDM1_RNF168"/>
    <property type="match status" value="1"/>
</dbReference>
<gene>
    <name evidence="10" type="ORF">L198_05017</name>
</gene>
<feature type="compositionally biased region" description="Low complexity" evidence="8">
    <location>
        <begin position="1172"/>
        <end position="1183"/>
    </location>
</feature>
<feature type="region of interest" description="Disordered" evidence="8">
    <location>
        <begin position="1"/>
        <end position="553"/>
    </location>
</feature>
<dbReference type="SUPFAM" id="SSF101489">
    <property type="entry name" value="Eukaryotic initiation factor 4f subunit eIF4g, eIF4e-binding domain"/>
    <property type="match status" value="1"/>
</dbReference>
<feature type="compositionally biased region" description="Low complexity" evidence="8">
    <location>
        <begin position="255"/>
        <end position="264"/>
    </location>
</feature>
<keyword evidence="6" id="KW-0694">RNA-binding</keyword>
<feature type="compositionally biased region" description="Low complexity" evidence="8">
    <location>
        <begin position="23"/>
        <end position="36"/>
    </location>
</feature>
<feature type="compositionally biased region" description="Basic residues" evidence="8">
    <location>
        <begin position="178"/>
        <end position="193"/>
    </location>
</feature>
<evidence type="ECO:0000259" key="9">
    <source>
        <dbReference type="SMART" id="SM00543"/>
    </source>
</evidence>
<feature type="compositionally biased region" description="Low complexity" evidence="8">
    <location>
        <begin position="378"/>
        <end position="395"/>
    </location>
</feature>
<feature type="compositionally biased region" description="Acidic residues" evidence="8">
    <location>
        <begin position="1307"/>
        <end position="1331"/>
    </location>
</feature>
<feature type="compositionally biased region" description="Low complexity" evidence="8">
    <location>
        <begin position="1223"/>
        <end position="1232"/>
    </location>
</feature>
<comment type="subcellular location">
    <subcellularLocation>
        <location evidence="1">Cytoplasm</location>
    </subcellularLocation>
</comment>
<dbReference type="GO" id="GO:0016281">
    <property type="term" value="C:eukaryotic translation initiation factor 4F complex"/>
    <property type="evidence" value="ECO:0007669"/>
    <property type="project" value="TreeGrafter"/>
</dbReference>
<proteinExistence type="inferred from homology"/>
<feature type="compositionally biased region" description="Low complexity" evidence="8">
    <location>
        <begin position="89"/>
        <end position="102"/>
    </location>
</feature>
<feature type="compositionally biased region" description="Basic and acidic residues" evidence="8">
    <location>
        <begin position="583"/>
        <end position="593"/>
    </location>
</feature>
<evidence type="ECO:0000256" key="4">
    <source>
        <dbReference type="ARBA" id="ARBA00022540"/>
    </source>
</evidence>
<keyword evidence="4" id="KW-0396">Initiation factor</keyword>
<sequence>MTPGPLNTTDNQTGTTSAWARGPPNKAPSAPNNAPSGTSTPSHPAPVLPSHGPSAIPIGGGGHSRKNSLLVAGNGEFKKGNLAFGTVDSPTAALSSSPAAPSMTGGHLSDAVRSFGSIDAADKQDGPDAISSRRSSVLGNAAAGPSQGKKLGIHALFSSKAPQPHTAPQPQPVMSPPQHHHPPAPIHHNRRQSFGHNGGAFQQPMAGSPNQHFVGSPHMRPPGAHPRSPVPNHNMPFNPSAPQQIQHGFRPPQQPQIRPNNMPRGGPGQYGMHSGPQGLPYPIMGFPQGNFYPGAYNPYEQHQQQQNFGGPPSQWVPQQSQSPQQHFGSGYPPSAPGPVSPRAQSQMLSPPTQSPLPPPPAVANEGTSPVPTPPMRPPSLMSSHHHSLSNASVASIPHQSTGSTVGGPSTYLSGNATNFAPRKSAAVKISRPDGTALDLENIKEAAKPAEAASSTNPVSASTTPGSEVLKKRALPTVVRIESEEQRQKRMAEEARAKELKNADDIAEKERKERMERKAKDEQEKKDKEAKDKSDKDASEKAAADAKKAEDEKKRFEAALAAQAAAAKKVEEEKAAAVKAALEKSEKAEEEKAKAHAATLEARSKAEEQLRAIVETPSTSVTPSPMGSPALGAGLPAKPVAALGAAKRTPPSALNLATASESPAPLTASASALTSARPIDDITSVNYPHALLSPSIDLNKNAEPGKFRYDRGFLMQFMNVCREKPESLPPLEDLGLDVDGASGFGGRGGSSRGSRSSMGPSSRVPGGAGATGLGVTGARSSYPNSFGTGQFGSGPGSLRGSTSESRYHASLGPRAPSGRGAPGGIGSFSGLPSMGITNSRNGASRGSQRGSKRVPSQAMAPPAPAIPISENAWTRTRLGTNDESSPAFIERKVKALLNKLTEEKFDPISKQILEWANKSANEEDHMTLKLVIKLIFEKATDEAHWSAMYAKLCRLIHDQLDQAVTETTADNKVYSGRALFRRYLLGRCQQDFQSGWKAREDTAVAAAAKEKEDGAKVAEKEMEKKPEGGEEKEAVLLSDEYYAAQKAKRRGLGLVQLIGEMYKLDILTYRVITECLTKLLANFEKPDEEDVESACKLLTTVGDKLVKANPDLLDGSFTALEKILKNDDLPSRIRFMIMDVQDLRRDGFRSQKNQSSVMTIAEIHKQAAKEKNAASARESMSRGGSRAGGRRDPPQQPGDWQAVPGGPRVAGRPVDFAGIGRGLSSSARTSSPSFAGPTSVFSRKGGNTASPAPPVSRSTSSNMFSALTDGQDNTGSSASRRDSADAGEPTPQRKRLSLAPRTKPVPTEGDEEEDPQDGEGGESGESEEDLSEEQAKEKINLDMKELWGEKDQGGSRNPGDVVEYFTSLPQNLRHLLAARLLEDVFRLSKPRDAEVVAKGWKAALEAQAVPVAVFKETLEERVVSLDDDAVDFPGAYKAVGELIRSLSLADEEIQNLISKIEVYGQPRVTPQQKLEKALKEIDGEA</sequence>
<feature type="compositionally biased region" description="Polar residues" evidence="8">
    <location>
        <begin position="235"/>
        <end position="246"/>
    </location>
</feature>
<dbReference type="SMART" id="SM00543">
    <property type="entry name" value="MIF4G"/>
    <property type="match status" value="1"/>
</dbReference>
<feature type="compositionally biased region" description="Polar residues" evidence="8">
    <location>
        <begin position="397"/>
        <end position="418"/>
    </location>
</feature>
<feature type="compositionally biased region" description="Gly residues" evidence="8">
    <location>
        <begin position="741"/>
        <end position="750"/>
    </location>
</feature>